<dbReference type="EMBL" id="JOWA01000094">
    <property type="protein sequence ID" value="KEZ43335.1"/>
    <property type="molecule type" value="Genomic_DNA"/>
</dbReference>
<feature type="region of interest" description="Disordered" evidence="1">
    <location>
        <begin position="165"/>
        <end position="206"/>
    </location>
</feature>
<dbReference type="AlphaFoldDB" id="A0A084G7M3"/>
<comment type="caution">
    <text evidence="2">The sequence shown here is derived from an EMBL/GenBank/DDBJ whole genome shotgun (WGS) entry which is preliminary data.</text>
</comment>
<protein>
    <submittedName>
        <fullName evidence="2">Uncharacterized protein</fullName>
    </submittedName>
</protein>
<keyword evidence="3" id="KW-1185">Reference proteome</keyword>
<organism evidence="2 3">
    <name type="scientific">Pseudallescheria apiosperma</name>
    <name type="common">Scedosporium apiospermum</name>
    <dbReference type="NCBI Taxonomy" id="563466"/>
    <lineage>
        <taxon>Eukaryota</taxon>
        <taxon>Fungi</taxon>
        <taxon>Dikarya</taxon>
        <taxon>Ascomycota</taxon>
        <taxon>Pezizomycotina</taxon>
        <taxon>Sordariomycetes</taxon>
        <taxon>Hypocreomycetidae</taxon>
        <taxon>Microascales</taxon>
        <taxon>Microascaceae</taxon>
        <taxon>Scedosporium</taxon>
    </lineage>
</organism>
<evidence type="ECO:0000313" key="2">
    <source>
        <dbReference type="EMBL" id="KEZ43335.1"/>
    </source>
</evidence>
<dbReference type="VEuPathDB" id="FungiDB:SAPIO_CDS4787"/>
<proteinExistence type="predicted"/>
<accession>A0A084G7M3</accession>
<dbReference type="Proteomes" id="UP000028545">
    <property type="component" value="Unassembled WGS sequence"/>
</dbReference>
<reference evidence="2 3" key="1">
    <citation type="journal article" date="2014" name="Genome Announc.">
        <title>Draft genome sequence of the pathogenic fungus Scedosporium apiospermum.</title>
        <authorList>
            <person name="Vandeputte P."/>
            <person name="Ghamrawi S."/>
            <person name="Rechenmann M."/>
            <person name="Iltis A."/>
            <person name="Giraud S."/>
            <person name="Fleury M."/>
            <person name="Thornton C."/>
            <person name="Delhaes L."/>
            <person name="Meyer W."/>
            <person name="Papon N."/>
            <person name="Bouchara J.P."/>
        </authorList>
    </citation>
    <scope>NUCLEOTIDE SEQUENCE [LARGE SCALE GENOMIC DNA]</scope>
    <source>
        <strain evidence="2 3">IHEM 14462</strain>
    </source>
</reference>
<evidence type="ECO:0000313" key="3">
    <source>
        <dbReference type="Proteomes" id="UP000028545"/>
    </source>
</evidence>
<sequence length="613" mass="68344">MAEVALAVIPICLSAIHGASVVRAKLRILRRHDREVDLVRRRFRTQADNFQDELCWVLLLACEDQGVLTRGRAEAMVFDSKALEWESMRVEVAQSLCKYLGTRMDRFKECIEEFESTVRRTKSAKDAFRIAFKKQDFMDQINIMKEMNAQMRNLREASAFFSERSARRSSHTSSGESPPPEYSVVAVRSSTSHPRSIPTPPGQTSREILRHYKRTRSLLTGFLDGLSTQWSCGDSTHERHTAKVLLRCLQCGSGDAAVGLLLECAGQGRQFPAHSPNCRTLPFQVKRSSIHQCHGLLSPAASLGGDPFSDPIYYMDEDVPSPKRRRTLTSTSSDDEASTLGPGVTHIVPKDGDSVCGLLNQANNLIALGEFEISRKSRFEFDDAVQDVESLVNTGHPVALSALLELPVYDVVSDRHRIAVALTLVKAVLKFHSTRCWPEGCLMSQVQFYTERDDDPDLAACLHTLHLTADMSTPDLEMDAGIAAGKANNRLSKEDIRHAKEAFGIENMLLYCVGVALLQIGIWDTVPWKDVITVRRRMGRLSFLGEKYHRVTKKLVNCNFESASSLSNENLQAAIIDEVIFVLQAMSDDLAKEVEPRSWPEAGPSSFSAPIMT</sequence>
<dbReference type="OMA" id="KIWHAFN"/>
<evidence type="ECO:0000256" key="1">
    <source>
        <dbReference type="SAM" id="MobiDB-lite"/>
    </source>
</evidence>
<dbReference type="RefSeq" id="XP_016643134.1">
    <property type="nucleotide sequence ID" value="XM_016787255.1"/>
</dbReference>
<dbReference type="GeneID" id="27723859"/>
<dbReference type="HOGENOM" id="CLU_445603_0_0_1"/>
<name>A0A084G7M3_PSEDA</name>
<feature type="region of interest" description="Disordered" evidence="1">
    <location>
        <begin position="316"/>
        <end position="343"/>
    </location>
</feature>
<gene>
    <name evidence="2" type="ORF">SAPIO_CDS4787</name>
</gene>
<dbReference type="PANTHER" id="PTHR35186:SF4">
    <property type="entry name" value="PRION-INHIBITION AND PROPAGATION HELO DOMAIN-CONTAINING PROTEIN"/>
    <property type="match status" value="1"/>
</dbReference>
<dbReference type="KEGG" id="sapo:SAPIO_CDS4787"/>
<dbReference type="OrthoDB" id="5331891at2759"/>
<dbReference type="PANTHER" id="PTHR35186">
    <property type="entry name" value="ANK_REP_REGION DOMAIN-CONTAINING PROTEIN"/>
    <property type="match status" value="1"/>
</dbReference>